<dbReference type="InterPro" id="IPR018756">
    <property type="entry name" value="DUF2314"/>
</dbReference>
<proteinExistence type="predicted"/>
<dbReference type="Proteomes" id="UP000220836">
    <property type="component" value="Unassembled WGS sequence"/>
</dbReference>
<keyword evidence="3" id="KW-1185">Reference proteome</keyword>
<dbReference type="EMBL" id="FXYH01000013">
    <property type="protein sequence ID" value="SMX46272.1"/>
    <property type="molecule type" value="Genomic_DNA"/>
</dbReference>
<organism evidence="2 3">
    <name type="scientific">Pelagimonas varians</name>
    <dbReference type="NCBI Taxonomy" id="696760"/>
    <lineage>
        <taxon>Bacteria</taxon>
        <taxon>Pseudomonadati</taxon>
        <taxon>Pseudomonadota</taxon>
        <taxon>Alphaproteobacteria</taxon>
        <taxon>Rhodobacterales</taxon>
        <taxon>Roseobacteraceae</taxon>
        <taxon>Pelagimonas</taxon>
    </lineage>
</organism>
<protein>
    <recommendedName>
        <fullName evidence="1">DUF2314 domain-containing protein</fullName>
    </recommendedName>
</protein>
<dbReference type="AlphaFoldDB" id="A0A238KVR5"/>
<evidence type="ECO:0000259" key="1">
    <source>
        <dbReference type="Pfam" id="PF10077"/>
    </source>
</evidence>
<evidence type="ECO:0000313" key="2">
    <source>
        <dbReference type="EMBL" id="SMX46272.1"/>
    </source>
</evidence>
<accession>A0A238KVR5</accession>
<dbReference type="Pfam" id="PF10077">
    <property type="entry name" value="DUF2314"/>
    <property type="match status" value="1"/>
</dbReference>
<gene>
    <name evidence="2" type="ORF">PEV8663_03204</name>
</gene>
<name>A0A238KVR5_9RHOB</name>
<evidence type="ECO:0000313" key="3">
    <source>
        <dbReference type="Proteomes" id="UP000220836"/>
    </source>
</evidence>
<reference evidence="2 3" key="1">
    <citation type="submission" date="2017-05" db="EMBL/GenBank/DDBJ databases">
        <authorList>
            <person name="Song R."/>
            <person name="Chenine A.L."/>
            <person name="Ruprecht R.M."/>
        </authorList>
    </citation>
    <scope>NUCLEOTIDE SEQUENCE [LARGE SCALE GENOMIC DNA]</scope>
    <source>
        <strain evidence="2 3">CECT 8663</strain>
    </source>
</reference>
<feature type="domain" description="DUF2314" evidence="1">
    <location>
        <begin position="59"/>
        <end position="180"/>
    </location>
</feature>
<sequence>MLLTLHSSNELPTLITSPYGEGFVLRKAVTVCGYILAVFLAGPALADAPKRVVSSDWQISQAWAAARATLPTALGATEKRYGWFSPSLALKVALPVEDPDVQAEMIWVDRIRRNGTMFEARLAGYPHHMPAMRMGDTVGFFYDQIADWAVQAVDGRFYGYYTTRVLIKSMDPERAAKYQATLVNNPLPPGWRFNPEK</sequence>